<proteinExistence type="predicted"/>
<name>A0A255EM64_9ACTN</name>
<dbReference type="GO" id="GO:0009982">
    <property type="term" value="F:pseudouridine synthase activity"/>
    <property type="evidence" value="ECO:0007669"/>
    <property type="project" value="InterPro"/>
</dbReference>
<evidence type="ECO:0000256" key="1">
    <source>
        <dbReference type="ARBA" id="ARBA00000073"/>
    </source>
</evidence>
<comment type="caution">
    <text evidence="5">The sequence shown here is derived from an EMBL/GenBank/DDBJ whole genome shotgun (WGS) entry which is preliminary data.</text>
</comment>
<protein>
    <recommendedName>
        <fullName evidence="2">RNA pseudouridylate synthase</fullName>
    </recommendedName>
    <alternativeName>
        <fullName evidence="3">RNA-uridine isomerase</fullName>
    </alternativeName>
</protein>
<comment type="catalytic activity">
    <reaction evidence="1">
        <text>a uridine in RNA = a pseudouridine in RNA</text>
        <dbReference type="Rhea" id="RHEA:48348"/>
        <dbReference type="Rhea" id="RHEA-COMP:12068"/>
        <dbReference type="Rhea" id="RHEA-COMP:12069"/>
        <dbReference type="ChEBI" id="CHEBI:65314"/>
        <dbReference type="ChEBI" id="CHEBI:65315"/>
    </reaction>
</comment>
<accession>A0A255EM64</accession>
<dbReference type="GO" id="GO:0140098">
    <property type="term" value="F:catalytic activity, acting on RNA"/>
    <property type="evidence" value="ECO:0007669"/>
    <property type="project" value="UniProtKB-ARBA"/>
</dbReference>
<dbReference type="InterPro" id="IPR006224">
    <property type="entry name" value="PsdUridine_synth_RluA-like_CS"/>
</dbReference>
<sequence>MPPRSPLPPRHGLQAAWLRTPDRGQPRPWPTMRAYLVERLGPAGPVEVDRMLAAEAFVWQDGSSVGAAEPVPPHQFVWFHRELREEPTVPGEVVVLHRDDRIVVVDKPPFLSSIPRGRHVTESVVVRLRHQLGLPELGPAHRLDRLTSGVLLLTTERRWRAPYQSMFERREPVKTYLALAGSRRELEWPRTVRSHIIKERGDRQAHEIAGLSPNAETQLELVTRVGERGLYRLRPRTGRTHQLRVQLAGLGIPIQGDPLYPVEQEVDIDDFSTPLQLLAESLSFIDPVDGRECEFRSPRQLPLRGATG</sequence>
<feature type="domain" description="Pseudouridine synthase RsuA/RluA-like" evidence="4">
    <location>
        <begin position="102"/>
        <end position="248"/>
    </location>
</feature>
<organism evidence="5 6">
    <name type="scientific">Parenemella sanctibonifatiensis</name>
    <dbReference type="NCBI Taxonomy" id="2016505"/>
    <lineage>
        <taxon>Bacteria</taxon>
        <taxon>Bacillati</taxon>
        <taxon>Actinomycetota</taxon>
        <taxon>Actinomycetes</taxon>
        <taxon>Propionibacteriales</taxon>
        <taxon>Propionibacteriaceae</taxon>
        <taxon>Parenemella</taxon>
    </lineage>
</organism>
<dbReference type="InterPro" id="IPR050188">
    <property type="entry name" value="RluA_PseudoU_synthase"/>
</dbReference>
<dbReference type="Proteomes" id="UP000216533">
    <property type="component" value="Unassembled WGS sequence"/>
</dbReference>
<dbReference type="InterPro" id="IPR006145">
    <property type="entry name" value="PsdUridine_synth_RsuA/RluA"/>
</dbReference>
<dbReference type="Gene3D" id="3.30.2350.10">
    <property type="entry name" value="Pseudouridine synthase"/>
    <property type="match status" value="1"/>
</dbReference>
<dbReference type="PANTHER" id="PTHR21600">
    <property type="entry name" value="MITOCHONDRIAL RNA PSEUDOURIDINE SYNTHASE"/>
    <property type="match status" value="1"/>
</dbReference>
<evidence type="ECO:0000313" key="5">
    <source>
        <dbReference type="EMBL" id="OYN89213.1"/>
    </source>
</evidence>
<reference evidence="5 6" key="1">
    <citation type="submission" date="2017-07" db="EMBL/GenBank/DDBJ databases">
        <title>Draft whole genome sequences of clinical Proprionibacteriaceae strains.</title>
        <authorList>
            <person name="Bernier A.-M."/>
            <person name="Bernard K."/>
            <person name="Domingo M.-C."/>
        </authorList>
    </citation>
    <scope>NUCLEOTIDE SEQUENCE [LARGE SCALE GENOMIC DNA]</scope>
    <source>
        <strain evidence="5 6">NML 160184</strain>
    </source>
</reference>
<dbReference type="EMBL" id="NMVI01000010">
    <property type="protein sequence ID" value="OYN89213.1"/>
    <property type="molecule type" value="Genomic_DNA"/>
</dbReference>
<dbReference type="Pfam" id="PF00849">
    <property type="entry name" value="PseudoU_synth_2"/>
    <property type="match status" value="1"/>
</dbReference>
<dbReference type="SUPFAM" id="SSF55120">
    <property type="entry name" value="Pseudouridine synthase"/>
    <property type="match status" value="1"/>
</dbReference>
<dbReference type="GO" id="GO:0000455">
    <property type="term" value="P:enzyme-directed rRNA pseudouridine synthesis"/>
    <property type="evidence" value="ECO:0007669"/>
    <property type="project" value="TreeGrafter"/>
</dbReference>
<dbReference type="PROSITE" id="PS01129">
    <property type="entry name" value="PSI_RLU"/>
    <property type="match status" value="1"/>
</dbReference>
<dbReference type="InterPro" id="IPR020103">
    <property type="entry name" value="PsdUridine_synth_cat_dom_sf"/>
</dbReference>
<dbReference type="GO" id="GO:0003723">
    <property type="term" value="F:RNA binding"/>
    <property type="evidence" value="ECO:0007669"/>
    <property type="project" value="InterPro"/>
</dbReference>
<dbReference type="PANTHER" id="PTHR21600:SF84">
    <property type="entry name" value="PSEUDOURIDINE SYNTHASE RSUA_RLUA-LIKE DOMAIN-CONTAINING PROTEIN"/>
    <property type="match status" value="1"/>
</dbReference>
<evidence type="ECO:0000256" key="2">
    <source>
        <dbReference type="ARBA" id="ARBA00031870"/>
    </source>
</evidence>
<evidence type="ECO:0000256" key="3">
    <source>
        <dbReference type="ARBA" id="ARBA00033164"/>
    </source>
</evidence>
<gene>
    <name evidence="5" type="ORF">CGZ92_03105</name>
</gene>
<evidence type="ECO:0000259" key="4">
    <source>
        <dbReference type="Pfam" id="PF00849"/>
    </source>
</evidence>
<dbReference type="AlphaFoldDB" id="A0A255EM64"/>
<evidence type="ECO:0000313" key="6">
    <source>
        <dbReference type="Proteomes" id="UP000216533"/>
    </source>
</evidence>